<dbReference type="OrthoDB" id="9801456at2"/>
<sequence length="273" mass="29904">MTCIKPDSIWRHIRIEARKLAECEPMLISFYHAMILRHNHLENALSYILTNKISNASIPEVSIQEIIQNAYAEDPTMITSAAYDIYAVRNRDPTVDKYSTPILYLKGFHALQIYRVTHWLWRKNRKSLAIYLQNASSVTFSVDIHPAAKIGRGIMLDHATGTVIGETAVIEDNVSILQSVTLGGTGKTSGNRHPKIREGVMIGAGAKILGNIEVGSGAKIGAGSVVLQPVPPHTTVAGVPASIVKKSNKNMPLMEIDQRFSGKISGFEYGDGI</sequence>
<dbReference type="InterPro" id="IPR010493">
    <property type="entry name" value="Ser_AcTrfase_N"/>
</dbReference>
<dbReference type="GO" id="GO:0009001">
    <property type="term" value="F:serine O-acetyltransferase activity"/>
    <property type="evidence" value="ECO:0007669"/>
    <property type="project" value="UniProtKB-EC"/>
</dbReference>
<keyword evidence="9" id="KW-0677">Repeat</keyword>
<comment type="pathway">
    <text evidence="2">Amino-acid biosynthesis; L-cysteine biosynthesis; L-cysteine from L-serine: step 1/2.</text>
</comment>
<dbReference type="InterPro" id="IPR011004">
    <property type="entry name" value="Trimer_LpxA-like_sf"/>
</dbReference>
<feature type="domain" description="Serine acetyltransferase N-terminal" evidence="13">
    <location>
        <begin position="9"/>
        <end position="113"/>
    </location>
</feature>
<evidence type="ECO:0000259" key="13">
    <source>
        <dbReference type="SMART" id="SM00971"/>
    </source>
</evidence>
<keyword evidence="6" id="KW-0963">Cytoplasm</keyword>
<comment type="subcellular location">
    <subcellularLocation>
        <location evidence="1">Cytoplasm</location>
    </subcellularLocation>
</comment>
<dbReference type="InterPro" id="IPR053376">
    <property type="entry name" value="Serine_acetyltransferase"/>
</dbReference>
<keyword evidence="10" id="KW-0198">Cysteine biosynthesis</keyword>
<dbReference type="InterPro" id="IPR005881">
    <property type="entry name" value="Ser_O-AcTrfase"/>
</dbReference>
<evidence type="ECO:0000256" key="6">
    <source>
        <dbReference type="ARBA" id="ARBA00022490"/>
    </source>
</evidence>
<keyword evidence="7" id="KW-0028">Amino-acid biosynthesis</keyword>
<dbReference type="CDD" id="cd03354">
    <property type="entry name" value="LbH_SAT"/>
    <property type="match status" value="1"/>
</dbReference>
<dbReference type="EMBL" id="LR217713">
    <property type="protein sequence ID" value="VFP81723.1"/>
    <property type="molecule type" value="Genomic_DNA"/>
</dbReference>
<dbReference type="InterPro" id="IPR001451">
    <property type="entry name" value="Hexapep"/>
</dbReference>
<evidence type="ECO:0000256" key="7">
    <source>
        <dbReference type="ARBA" id="ARBA00022605"/>
    </source>
</evidence>
<accession>A0A451D7H8</accession>
<evidence type="ECO:0000313" key="15">
    <source>
        <dbReference type="Proteomes" id="UP000294441"/>
    </source>
</evidence>
<name>A0A451D7H8_9GAMM</name>
<evidence type="ECO:0000256" key="11">
    <source>
        <dbReference type="ARBA" id="ARBA00023315"/>
    </source>
</evidence>
<organism evidence="14 15">
    <name type="scientific">Candidatus Erwinia haradaeae</name>
    <dbReference type="NCBI Taxonomy" id="1922217"/>
    <lineage>
        <taxon>Bacteria</taxon>
        <taxon>Pseudomonadati</taxon>
        <taxon>Pseudomonadota</taxon>
        <taxon>Gammaproteobacteria</taxon>
        <taxon>Enterobacterales</taxon>
        <taxon>Erwiniaceae</taxon>
        <taxon>Erwinia</taxon>
    </lineage>
</organism>
<dbReference type="GO" id="GO:0005737">
    <property type="term" value="C:cytoplasm"/>
    <property type="evidence" value="ECO:0007669"/>
    <property type="project" value="UniProtKB-SubCell"/>
</dbReference>
<evidence type="ECO:0000256" key="9">
    <source>
        <dbReference type="ARBA" id="ARBA00022737"/>
    </source>
</evidence>
<dbReference type="SMART" id="SM00971">
    <property type="entry name" value="SATase_N"/>
    <property type="match status" value="1"/>
</dbReference>
<dbReference type="NCBIfam" id="TIGR01172">
    <property type="entry name" value="cysE"/>
    <property type="match status" value="1"/>
</dbReference>
<dbReference type="AlphaFoldDB" id="A0A451D7H8"/>
<evidence type="ECO:0000256" key="12">
    <source>
        <dbReference type="ARBA" id="ARBA00049486"/>
    </source>
</evidence>
<dbReference type="GO" id="GO:0006535">
    <property type="term" value="P:cysteine biosynthetic process from serine"/>
    <property type="evidence" value="ECO:0007669"/>
    <property type="project" value="InterPro"/>
</dbReference>
<dbReference type="Proteomes" id="UP000294441">
    <property type="component" value="Chromosome 1"/>
</dbReference>
<evidence type="ECO:0000256" key="2">
    <source>
        <dbReference type="ARBA" id="ARBA00004876"/>
    </source>
</evidence>
<proteinExistence type="inferred from homology"/>
<evidence type="ECO:0000256" key="5">
    <source>
        <dbReference type="ARBA" id="ARBA00018522"/>
    </source>
</evidence>
<comment type="similarity">
    <text evidence="3">Belongs to the transferase hexapeptide repeat family.</text>
</comment>
<evidence type="ECO:0000256" key="10">
    <source>
        <dbReference type="ARBA" id="ARBA00023192"/>
    </source>
</evidence>
<dbReference type="EC" id="2.3.1.30" evidence="4"/>
<dbReference type="Pfam" id="PF06426">
    <property type="entry name" value="SATase_N"/>
    <property type="match status" value="1"/>
</dbReference>
<protein>
    <recommendedName>
        <fullName evidence="5">Serine acetyltransferase</fullName>
        <ecNumber evidence="4">2.3.1.30</ecNumber>
    </recommendedName>
</protein>
<dbReference type="NCBIfam" id="NF041874">
    <property type="entry name" value="EPS_EpsC"/>
    <property type="match status" value="1"/>
</dbReference>
<evidence type="ECO:0000313" key="14">
    <source>
        <dbReference type="EMBL" id="VFP81723.1"/>
    </source>
</evidence>
<dbReference type="RefSeq" id="WP_157992383.1">
    <property type="nucleotide sequence ID" value="NZ_LR217713.1"/>
</dbReference>
<keyword evidence="11 14" id="KW-0012">Acyltransferase</keyword>
<dbReference type="UniPathway" id="UPA00136">
    <property type="reaction ID" value="UER00199"/>
</dbReference>
<dbReference type="PANTHER" id="PTHR42811">
    <property type="entry name" value="SERINE ACETYLTRANSFERASE"/>
    <property type="match status" value="1"/>
</dbReference>
<dbReference type="NCBIfam" id="NF008349">
    <property type="entry name" value="PRK11132.1"/>
    <property type="match status" value="1"/>
</dbReference>
<dbReference type="GeneID" id="66304328"/>
<evidence type="ECO:0000256" key="1">
    <source>
        <dbReference type="ARBA" id="ARBA00004496"/>
    </source>
</evidence>
<dbReference type="SUPFAM" id="SSF51161">
    <property type="entry name" value="Trimeric LpxA-like enzymes"/>
    <property type="match status" value="1"/>
</dbReference>
<dbReference type="Gene3D" id="2.160.10.10">
    <property type="entry name" value="Hexapeptide repeat proteins"/>
    <property type="match status" value="1"/>
</dbReference>
<dbReference type="Pfam" id="PF00132">
    <property type="entry name" value="Hexapep"/>
    <property type="match status" value="1"/>
</dbReference>
<evidence type="ECO:0000256" key="4">
    <source>
        <dbReference type="ARBA" id="ARBA00013266"/>
    </source>
</evidence>
<gene>
    <name evidence="14" type="primary">cysE</name>
    <name evidence="14" type="ORF">ERCICURV3402_049</name>
</gene>
<dbReference type="PROSITE" id="PS00101">
    <property type="entry name" value="HEXAPEP_TRANSFERASES"/>
    <property type="match status" value="1"/>
</dbReference>
<dbReference type="InterPro" id="IPR042122">
    <property type="entry name" value="Ser_AcTrfase_N_sf"/>
</dbReference>
<dbReference type="InterPro" id="IPR018357">
    <property type="entry name" value="Hexapep_transf_CS"/>
</dbReference>
<dbReference type="FunFam" id="1.10.3130.10:FF:000001">
    <property type="entry name" value="Acetyltransferase"/>
    <property type="match status" value="1"/>
</dbReference>
<dbReference type="InterPro" id="IPR045304">
    <property type="entry name" value="LbH_SAT"/>
</dbReference>
<dbReference type="FunFam" id="2.160.10.10:FF:000002">
    <property type="entry name" value="Serine acetyltransferase"/>
    <property type="match status" value="1"/>
</dbReference>
<comment type="catalytic activity">
    <reaction evidence="12">
        <text>L-serine + acetyl-CoA = O-acetyl-L-serine + CoA</text>
        <dbReference type="Rhea" id="RHEA:24560"/>
        <dbReference type="ChEBI" id="CHEBI:33384"/>
        <dbReference type="ChEBI" id="CHEBI:57287"/>
        <dbReference type="ChEBI" id="CHEBI:57288"/>
        <dbReference type="ChEBI" id="CHEBI:58340"/>
        <dbReference type="EC" id="2.3.1.30"/>
    </reaction>
</comment>
<evidence type="ECO:0000256" key="8">
    <source>
        <dbReference type="ARBA" id="ARBA00022679"/>
    </source>
</evidence>
<evidence type="ECO:0000256" key="3">
    <source>
        <dbReference type="ARBA" id="ARBA00007274"/>
    </source>
</evidence>
<keyword evidence="8 14" id="KW-0808">Transferase</keyword>
<reference evidence="14 15" key="1">
    <citation type="submission" date="2019-02" db="EMBL/GenBank/DDBJ databases">
        <authorList>
            <person name="Manzano-Marin A."/>
            <person name="Manzano-Marin A."/>
        </authorList>
    </citation>
    <scope>NUCLEOTIDE SEQUENCE [LARGE SCALE GENOMIC DNA]</scope>
    <source>
        <strain evidence="14 15">ErCicurvipes</strain>
    </source>
</reference>
<dbReference type="Gene3D" id="1.10.3130.10">
    <property type="entry name" value="serine acetyltransferase, domain 1"/>
    <property type="match status" value="1"/>
</dbReference>